<protein>
    <submittedName>
        <fullName evidence="2">Uncharacterized protein</fullName>
    </submittedName>
</protein>
<dbReference type="EMBL" id="MT142163">
    <property type="protein sequence ID" value="QJA75428.1"/>
    <property type="molecule type" value="Genomic_DNA"/>
</dbReference>
<evidence type="ECO:0000313" key="2">
    <source>
        <dbReference type="EMBL" id="QJA75428.1"/>
    </source>
</evidence>
<dbReference type="AlphaFoldDB" id="A0A6M3K117"/>
<gene>
    <name evidence="2" type="ORF">MM415A01781_0015</name>
    <name evidence="1" type="ORF">MM415B00496_0008</name>
</gene>
<proteinExistence type="predicted"/>
<name>A0A6M3K117_9ZZZZ</name>
<accession>A0A6M3K117</accession>
<reference evidence="2" key="1">
    <citation type="submission" date="2020-03" db="EMBL/GenBank/DDBJ databases">
        <title>The deep terrestrial virosphere.</title>
        <authorList>
            <person name="Holmfeldt K."/>
            <person name="Nilsson E."/>
            <person name="Simone D."/>
            <person name="Lopez-Fernandez M."/>
            <person name="Wu X."/>
            <person name="de Brujin I."/>
            <person name="Lundin D."/>
            <person name="Andersson A."/>
            <person name="Bertilsson S."/>
            <person name="Dopson M."/>
        </authorList>
    </citation>
    <scope>NUCLEOTIDE SEQUENCE</scope>
    <source>
        <strain evidence="2">MM415A01781</strain>
        <strain evidence="1">MM415B00496</strain>
    </source>
</reference>
<organism evidence="2">
    <name type="scientific">viral metagenome</name>
    <dbReference type="NCBI Taxonomy" id="1070528"/>
    <lineage>
        <taxon>unclassified sequences</taxon>
        <taxon>metagenomes</taxon>
        <taxon>organismal metagenomes</taxon>
    </lineage>
</organism>
<evidence type="ECO:0000313" key="1">
    <source>
        <dbReference type="EMBL" id="QJA64450.1"/>
    </source>
</evidence>
<sequence length="68" mass="8131">MDSEKAKRLAAFCVLMQHGIGVMGKSPEYILQKYELAMTLPLDLLHQMFYDQGRALNEYFERWKHYFE</sequence>
<dbReference type="EMBL" id="MT141520">
    <property type="protein sequence ID" value="QJA64450.1"/>
    <property type="molecule type" value="Genomic_DNA"/>
</dbReference>